<comment type="caution">
    <text evidence="3">The sequence shown here is derived from an EMBL/GenBank/DDBJ whole genome shotgun (WGS) entry which is preliminary data.</text>
</comment>
<dbReference type="SUPFAM" id="SSF53850">
    <property type="entry name" value="Periplasmic binding protein-like II"/>
    <property type="match status" value="1"/>
</dbReference>
<evidence type="ECO:0000313" key="3">
    <source>
        <dbReference type="EMBL" id="GID09448.1"/>
    </source>
</evidence>
<keyword evidence="2" id="KW-0732">Signal</keyword>
<dbReference type="EMBL" id="BOMB01000001">
    <property type="protein sequence ID" value="GID09448.1"/>
    <property type="molecule type" value="Genomic_DNA"/>
</dbReference>
<feature type="signal peptide" evidence="2">
    <location>
        <begin position="1"/>
        <end position="40"/>
    </location>
</feature>
<proteinExistence type="predicted"/>
<evidence type="ECO:0000256" key="1">
    <source>
        <dbReference type="SAM" id="MobiDB-lite"/>
    </source>
</evidence>
<dbReference type="RefSeq" id="WP_203654267.1">
    <property type="nucleotide sequence ID" value="NZ_BAAAZM010000010.1"/>
</dbReference>
<accession>A0A8J3J4W7</accession>
<feature type="region of interest" description="Disordered" evidence="1">
    <location>
        <begin position="44"/>
        <end position="63"/>
    </location>
</feature>
<protein>
    <submittedName>
        <fullName evidence="3">Sugar ABC transporter substrate-binding protein</fullName>
    </submittedName>
</protein>
<reference evidence="3" key="1">
    <citation type="submission" date="2021-01" db="EMBL/GenBank/DDBJ databases">
        <title>Whole genome shotgun sequence of Actinocatenispora rupis NBRC 107355.</title>
        <authorList>
            <person name="Komaki H."/>
            <person name="Tamura T."/>
        </authorList>
    </citation>
    <scope>NUCLEOTIDE SEQUENCE</scope>
    <source>
        <strain evidence="3">NBRC 107355</strain>
    </source>
</reference>
<name>A0A8J3J4W7_9ACTN</name>
<evidence type="ECO:0000256" key="2">
    <source>
        <dbReference type="SAM" id="SignalP"/>
    </source>
</evidence>
<organism evidence="3 4">
    <name type="scientific">Actinocatenispora rupis</name>
    <dbReference type="NCBI Taxonomy" id="519421"/>
    <lineage>
        <taxon>Bacteria</taxon>
        <taxon>Bacillati</taxon>
        <taxon>Actinomycetota</taxon>
        <taxon>Actinomycetes</taxon>
        <taxon>Micromonosporales</taxon>
        <taxon>Micromonosporaceae</taxon>
        <taxon>Actinocatenispora</taxon>
    </lineage>
</organism>
<dbReference type="AlphaFoldDB" id="A0A8J3J4W7"/>
<evidence type="ECO:0000313" key="4">
    <source>
        <dbReference type="Proteomes" id="UP000612808"/>
    </source>
</evidence>
<gene>
    <name evidence="3" type="ORF">Aru02nite_03370</name>
</gene>
<dbReference type="Gene3D" id="3.40.190.10">
    <property type="entry name" value="Periplasmic binding protein-like II"/>
    <property type="match status" value="2"/>
</dbReference>
<dbReference type="InterPro" id="IPR006059">
    <property type="entry name" value="SBP"/>
</dbReference>
<dbReference type="InterPro" id="IPR050490">
    <property type="entry name" value="Bact_solute-bd_prot1"/>
</dbReference>
<feature type="chain" id="PRO_5035284235" evidence="2">
    <location>
        <begin position="41"/>
        <end position="471"/>
    </location>
</feature>
<dbReference type="PANTHER" id="PTHR43649">
    <property type="entry name" value="ARABINOSE-BINDING PROTEIN-RELATED"/>
    <property type="match status" value="1"/>
</dbReference>
<keyword evidence="4" id="KW-1185">Reference proteome</keyword>
<dbReference type="Pfam" id="PF13416">
    <property type="entry name" value="SBP_bac_8"/>
    <property type="match status" value="1"/>
</dbReference>
<sequence>MSADRKRSVRGIALGGTDRRLRVVAVAAAAAGLFAVAACAPGTGATGTKRAAPSGPVSTDPAKAGKVTLTEWDQNTSDSGMNDATEALNKAFEKKYPNVTIKRVSRSFQDLKTTLKLALSSNDPPDVVQANQGYPDMGAFVKAGLLTPVNRYSDVYGWGKAYPAELLNLNRFSADGKTWRTGDLYGISQTGEIVGVYYNKAVLKKLGVAPPVTYADFAAALPKVKAKGTLPVAFGNSDKSPAIQLFGVTNANTAGKQTVRDLVFDEHGKSWTNAGSEKAATTIQSWAKKGYLSPGFNGMTMDSAQTQFTGGKTAFMLNGTWAQADVQQKLGAGNVGFVALAPSAGATPVTQGGEGLAWSITSKSKHPDVAAAYLNFITNPAAMTEIARTGALPALPPASYQPPKGTVAADILAYWRKVSTGDGLVPYLDYTTPTFYDTLTTGLQELLAGHLTPAAFGKQLQTDYDTFRKNR</sequence>
<dbReference type="Proteomes" id="UP000612808">
    <property type="component" value="Unassembled WGS sequence"/>
</dbReference>